<feature type="domain" description="VOC" evidence="2">
    <location>
        <begin position="166"/>
        <end position="319"/>
    </location>
</feature>
<keyword evidence="4" id="KW-1185">Reference proteome</keyword>
<protein>
    <submittedName>
        <fullName evidence="3">VOC family protein</fullName>
    </submittedName>
</protein>
<evidence type="ECO:0000313" key="3">
    <source>
        <dbReference type="EMBL" id="MFD2036037.1"/>
    </source>
</evidence>
<dbReference type="PANTHER" id="PTHR43048">
    <property type="entry name" value="METHYLMALONYL-COA EPIMERASE"/>
    <property type="match status" value="1"/>
</dbReference>
<dbReference type="InterPro" id="IPR004360">
    <property type="entry name" value="Glyas_Fos-R_dOase_dom"/>
</dbReference>
<keyword evidence="1" id="KW-0479">Metal-binding</keyword>
<evidence type="ECO:0000313" key="4">
    <source>
        <dbReference type="Proteomes" id="UP001597361"/>
    </source>
</evidence>
<sequence length="357" mass="40529">MSQNNGSLPIVSGIQQVGIGVKNAKEAWAWYRKYFKMDVPIFEDAATANLMTKYTSGKAQERYAILALNMQGGGGFEIWQYTNKIPAAADFQLSLGDLGIFAVKIRTKDIQKTYDFFVKEGLNVQSEPKESPCGRSHFYVSDPYGNMFEMIESTSWFKLNQDNTGGVAGVSIGVRDIDQALKLYQEILGYTAIKSDETGTFEDLHNLPGGREKFRRVLLNRLEGRVGAFSRLLCKTEIELFELKDKEPNKIFANRDWGDLGFIHVCFDITGMKSLEKKCAEYGFPFTVDSSNSFDMGKAAGHFSYCEDPDGTLIEFVETHKVPIMEKWGWYLNLKNRKAEKPLPNWMFSFMSLNRKK</sequence>
<dbReference type="SUPFAM" id="SSF54593">
    <property type="entry name" value="Glyoxalase/Bleomycin resistance protein/Dihydroxybiphenyl dioxygenase"/>
    <property type="match status" value="2"/>
</dbReference>
<dbReference type="RefSeq" id="WP_376887063.1">
    <property type="nucleotide sequence ID" value="NZ_JBHUHR010000039.1"/>
</dbReference>
<reference evidence="4" key="1">
    <citation type="journal article" date="2019" name="Int. J. Syst. Evol. Microbiol.">
        <title>The Global Catalogue of Microorganisms (GCM) 10K type strain sequencing project: providing services to taxonomists for standard genome sequencing and annotation.</title>
        <authorList>
            <consortium name="The Broad Institute Genomics Platform"/>
            <consortium name="The Broad Institute Genome Sequencing Center for Infectious Disease"/>
            <person name="Wu L."/>
            <person name="Ma J."/>
        </authorList>
    </citation>
    <scope>NUCLEOTIDE SEQUENCE [LARGE SCALE GENOMIC DNA]</scope>
    <source>
        <strain evidence="4">CGMCC 1.15180</strain>
    </source>
</reference>
<accession>A0ABW4VP97</accession>
<evidence type="ECO:0000256" key="1">
    <source>
        <dbReference type="ARBA" id="ARBA00022723"/>
    </source>
</evidence>
<feature type="domain" description="VOC" evidence="2">
    <location>
        <begin position="13"/>
        <end position="153"/>
    </location>
</feature>
<organism evidence="3 4">
    <name type="scientific">Belliella marina</name>
    <dbReference type="NCBI Taxonomy" id="1644146"/>
    <lineage>
        <taxon>Bacteria</taxon>
        <taxon>Pseudomonadati</taxon>
        <taxon>Bacteroidota</taxon>
        <taxon>Cytophagia</taxon>
        <taxon>Cytophagales</taxon>
        <taxon>Cyclobacteriaceae</taxon>
        <taxon>Belliella</taxon>
    </lineage>
</organism>
<dbReference type="Gene3D" id="3.10.180.10">
    <property type="entry name" value="2,3-Dihydroxybiphenyl 1,2-Dioxygenase, domain 1"/>
    <property type="match status" value="2"/>
</dbReference>
<comment type="caution">
    <text evidence="3">The sequence shown here is derived from an EMBL/GenBank/DDBJ whole genome shotgun (WGS) entry which is preliminary data.</text>
</comment>
<name>A0ABW4VP97_9BACT</name>
<dbReference type="InterPro" id="IPR037523">
    <property type="entry name" value="VOC_core"/>
</dbReference>
<dbReference type="InterPro" id="IPR051785">
    <property type="entry name" value="MMCE/EMCE_epimerase"/>
</dbReference>
<dbReference type="Pfam" id="PF00903">
    <property type="entry name" value="Glyoxalase"/>
    <property type="match status" value="2"/>
</dbReference>
<proteinExistence type="predicted"/>
<gene>
    <name evidence="3" type="ORF">ACFSKL_14625</name>
</gene>
<dbReference type="PANTHER" id="PTHR43048:SF6">
    <property type="entry name" value="BLR8189 PROTEIN"/>
    <property type="match status" value="1"/>
</dbReference>
<dbReference type="Proteomes" id="UP001597361">
    <property type="component" value="Unassembled WGS sequence"/>
</dbReference>
<dbReference type="InterPro" id="IPR029068">
    <property type="entry name" value="Glyas_Bleomycin-R_OHBP_Dase"/>
</dbReference>
<dbReference type="EMBL" id="JBHUHR010000039">
    <property type="protein sequence ID" value="MFD2036037.1"/>
    <property type="molecule type" value="Genomic_DNA"/>
</dbReference>
<dbReference type="PROSITE" id="PS51819">
    <property type="entry name" value="VOC"/>
    <property type="match status" value="2"/>
</dbReference>
<evidence type="ECO:0000259" key="2">
    <source>
        <dbReference type="PROSITE" id="PS51819"/>
    </source>
</evidence>